<organism evidence="1">
    <name type="scientific">Nitrosopumilaceae spindle-shaped virus</name>
    <dbReference type="NCBI Taxonomy" id="3065433"/>
    <lineage>
        <taxon>Viruses</taxon>
    </lineage>
</organism>
<accession>A0AAT9J7C2</accession>
<protein>
    <submittedName>
        <fullName evidence="1">ORF19</fullName>
    </submittedName>
</protein>
<reference evidence="1" key="1">
    <citation type="journal article" date="2024" name="Environ. Microbiol. Rep.">
        <title>Hiding in plain sight: The discovery of complete genomes of 11 hypothetical spindle-shaped viruses that putatively infect mesophilic ammonia-oxidizing archaea.</title>
        <authorList>
            <person name="Ni Y."/>
            <person name="Xu T."/>
            <person name="Yan S."/>
            <person name="Chen L."/>
            <person name="Wang Y."/>
        </authorList>
    </citation>
    <scope>NUCLEOTIDE SEQUENCE</scope>
    <source>
        <strain evidence="1">NBD1</strain>
    </source>
</reference>
<evidence type="ECO:0000313" key="1">
    <source>
        <dbReference type="EMBL" id="DBA51935.1"/>
    </source>
</evidence>
<reference evidence="1" key="2">
    <citation type="submission" date="2024-03" db="EMBL/GenBank/DDBJ databases">
        <authorList>
            <person name="Ni Y."/>
            <person name="Xu T."/>
            <person name="Yan S."/>
            <person name="Chen L."/>
            <person name="Wang Y."/>
        </authorList>
    </citation>
    <scope>NUCLEOTIDE SEQUENCE</scope>
    <source>
        <strain evidence="1">NBD1</strain>
    </source>
</reference>
<proteinExistence type="predicted"/>
<sequence length="145" mass="17230">MTRQDITTNQIIDLIIDKEIDVQEELLYTIRQIIPKLDQSHKITRKLQRMFNNMDESVEDYLILWELEKETGKKYDDLKDQIANRETQFRDKILSTFYINGVDSCKSVRLKKKLESLYTSLDDLLVTIEQLHSLRTSFSNVEELV</sequence>
<dbReference type="EMBL" id="BK067787">
    <property type="protein sequence ID" value="DBA51935.1"/>
    <property type="molecule type" value="Genomic_DNA"/>
</dbReference>
<name>A0AAT9J7C2_9VIRU</name>